<name>A0A433WC33_9BACT</name>
<dbReference type="RefSeq" id="WP_127043424.1">
    <property type="nucleotide sequence ID" value="NZ_JAABOK010000014.1"/>
</dbReference>
<sequence length="191" mass="21846">MTPIVQYLNPFNVLPPEEVALLENLGHPASLAKGAYLIKEGAVCHKIAIISSGILRSFYTDQEGRDITNCFTFPNEVAAAYTSLITRNPSLENIVALTDCEMVMIDYSELSALYSRNIHWQHLGRLIAESEFIFAEKKLMMLKTFSARDRYLHLVKEHPDYIRQIPLQYLASYLAITPQHLSRIRKELQFS</sequence>
<organism evidence="1 2">
    <name type="scientific">Chitinophaga solisilvae</name>
    <dbReference type="NCBI Taxonomy" id="1233460"/>
    <lineage>
        <taxon>Bacteria</taxon>
        <taxon>Pseudomonadati</taxon>
        <taxon>Bacteroidota</taxon>
        <taxon>Chitinophagia</taxon>
        <taxon>Chitinophagales</taxon>
        <taxon>Chitinophagaceae</taxon>
        <taxon>Chitinophaga</taxon>
    </lineage>
</organism>
<dbReference type="CDD" id="cd00038">
    <property type="entry name" value="CAP_ED"/>
    <property type="match status" value="1"/>
</dbReference>
<gene>
    <name evidence="1" type="ORF">ECE50_004625</name>
</gene>
<dbReference type="PROSITE" id="PS50042">
    <property type="entry name" value="CNMP_BINDING_3"/>
    <property type="match status" value="1"/>
</dbReference>
<accession>A0A433WC33</accession>
<dbReference type="Gene3D" id="2.60.120.10">
    <property type="entry name" value="Jelly Rolls"/>
    <property type="match status" value="1"/>
</dbReference>
<dbReference type="Proteomes" id="UP000281028">
    <property type="component" value="Unassembled WGS sequence"/>
</dbReference>
<protein>
    <submittedName>
        <fullName evidence="1">Crp/Fnr family transcriptional regulator</fullName>
    </submittedName>
</protein>
<dbReference type="AlphaFoldDB" id="A0A433WC33"/>
<dbReference type="SUPFAM" id="SSF51206">
    <property type="entry name" value="cAMP-binding domain-like"/>
    <property type="match status" value="1"/>
</dbReference>
<proteinExistence type="predicted"/>
<dbReference type="SMART" id="SM00100">
    <property type="entry name" value="cNMP"/>
    <property type="match status" value="1"/>
</dbReference>
<dbReference type="Pfam" id="PF00027">
    <property type="entry name" value="cNMP_binding"/>
    <property type="match status" value="1"/>
</dbReference>
<dbReference type="OrthoDB" id="758145at2"/>
<dbReference type="InterPro" id="IPR018490">
    <property type="entry name" value="cNMP-bd_dom_sf"/>
</dbReference>
<evidence type="ECO:0000313" key="1">
    <source>
        <dbReference type="EMBL" id="NSL86104.1"/>
    </source>
</evidence>
<keyword evidence="2" id="KW-1185">Reference proteome</keyword>
<reference evidence="1" key="1">
    <citation type="submission" date="2020-05" db="EMBL/GenBank/DDBJ databases">
        <title>Chitinophaga laudate sp. nov., isolated from a tropical peat swamp.</title>
        <authorList>
            <person name="Goh C.B.S."/>
            <person name="Lee M.S."/>
            <person name="Parimannan S."/>
            <person name="Pasbakhsh P."/>
            <person name="Yule C.M."/>
            <person name="Rajandas H."/>
            <person name="Loke S."/>
            <person name="Croft L."/>
            <person name="Tan J.B.L."/>
        </authorList>
    </citation>
    <scope>NUCLEOTIDE SEQUENCE</scope>
    <source>
        <strain evidence="1">Mgbs1</strain>
    </source>
</reference>
<dbReference type="InterPro" id="IPR014710">
    <property type="entry name" value="RmlC-like_jellyroll"/>
</dbReference>
<dbReference type="EMBL" id="RIAR02000001">
    <property type="protein sequence ID" value="NSL86104.1"/>
    <property type="molecule type" value="Genomic_DNA"/>
</dbReference>
<dbReference type="InterPro" id="IPR000595">
    <property type="entry name" value="cNMP-bd_dom"/>
</dbReference>
<evidence type="ECO:0000313" key="2">
    <source>
        <dbReference type="Proteomes" id="UP000281028"/>
    </source>
</evidence>
<comment type="caution">
    <text evidence="1">The sequence shown here is derived from an EMBL/GenBank/DDBJ whole genome shotgun (WGS) entry which is preliminary data.</text>
</comment>